<comment type="similarity">
    <text evidence="2 8">Belongs to the small Tim family.</text>
</comment>
<comment type="function">
    <text evidence="8">Mitochondrial intermembrane chaperone that participates in the import and insertion of some multi-pass transmembrane proteins into the mitochondrial inner membrane. Also required for the transfer of beta-barrel precursors from the TOM complex to the sorting and assembly machinery (SAM complex) of the outer membrane. Acts as a chaperone-like protein that protects the hydrophobic precursors from aggregation and guide them through the mitochondrial intermembrane space.</text>
</comment>
<evidence type="ECO:0000256" key="8">
    <source>
        <dbReference type="RuleBase" id="RU367043"/>
    </source>
</evidence>
<evidence type="ECO:0000313" key="11">
    <source>
        <dbReference type="Proteomes" id="UP001166286"/>
    </source>
</evidence>
<keyword evidence="7 8" id="KW-0143">Chaperone</keyword>
<evidence type="ECO:0000256" key="6">
    <source>
        <dbReference type="ARBA" id="ARBA00023157"/>
    </source>
</evidence>
<gene>
    <name evidence="10" type="ORF">JMJ35_004872</name>
</gene>
<keyword evidence="3 8" id="KW-0472">Membrane</keyword>
<dbReference type="GO" id="GO:0015031">
    <property type="term" value="P:protein transport"/>
    <property type="evidence" value="ECO:0007669"/>
    <property type="project" value="UniProtKB-KW"/>
</dbReference>
<evidence type="ECO:0000256" key="4">
    <source>
        <dbReference type="ARBA" id="ARBA00022927"/>
    </source>
</evidence>
<comment type="subcellular location">
    <subcellularLocation>
        <location evidence="1 8">Mitochondrion inner membrane</location>
        <topology evidence="1 8">Peripheral membrane protein</topology>
        <orientation evidence="1 8">Intermembrane side</orientation>
    </subcellularLocation>
</comment>
<evidence type="ECO:0000256" key="5">
    <source>
        <dbReference type="ARBA" id="ARBA00023010"/>
    </source>
</evidence>
<keyword evidence="4 8" id="KW-0653">Protein transport</keyword>
<evidence type="ECO:0000256" key="2">
    <source>
        <dbReference type="ARBA" id="ARBA00006720"/>
    </source>
</evidence>
<evidence type="ECO:0000259" key="9">
    <source>
        <dbReference type="Pfam" id="PF02953"/>
    </source>
</evidence>
<dbReference type="SUPFAM" id="SSF144122">
    <property type="entry name" value="Tim10-like"/>
    <property type="match status" value="1"/>
</dbReference>
<comment type="caution">
    <text evidence="10">The sequence shown here is derived from an EMBL/GenBank/DDBJ whole genome shotgun (WGS) entry which is preliminary data.</text>
</comment>
<proteinExistence type="inferred from homology"/>
<evidence type="ECO:0000256" key="1">
    <source>
        <dbReference type="ARBA" id="ARBA00004137"/>
    </source>
</evidence>
<reference evidence="10" key="1">
    <citation type="submission" date="2023-03" db="EMBL/GenBank/DDBJ databases">
        <title>Complete genome of Cladonia borealis.</title>
        <authorList>
            <person name="Park H."/>
        </authorList>
    </citation>
    <scope>NUCLEOTIDE SEQUENCE</scope>
    <source>
        <strain evidence="10">ANT050790</strain>
    </source>
</reference>
<dbReference type="EMBL" id="JAFEKC020000009">
    <property type="protein sequence ID" value="KAK0512855.1"/>
    <property type="molecule type" value="Genomic_DNA"/>
</dbReference>
<evidence type="ECO:0000256" key="7">
    <source>
        <dbReference type="ARBA" id="ARBA00023186"/>
    </source>
</evidence>
<comment type="domain">
    <text evidence="8">The twin CX3C motif contains 4 conserved Cys residues that form 2 disulfide bonds in the mitochondrial intermembrane space.</text>
</comment>
<sequence>MDLSSASASQLDFSKLSDYEKRELQQNLQNEMQKAKIQESVHNLTDICWTKCVTKGISSGTLDRTEESCTQNCVERFLDANEAVLKHLEEMRGQGGV</sequence>
<dbReference type="Gene3D" id="1.10.287.810">
    <property type="entry name" value="Mitochondrial import inner membrane translocase subunit tim13 like domains"/>
    <property type="match status" value="1"/>
</dbReference>
<keyword evidence="11" id="KW-1185">Reference proteome</keyword>
<evidence type="ECO:0000256" key="3">
    <source>
        <dbReference type="ARBA" id="ARBA00022792"/>
    </source>
</evidence>
<organism evidence="10 11">
    <name type="scientific">Cladonia borealis</name>
    <dbReference type="NCBI Taxonomy" id="184061"/>
    <lineage>
        <taxon>Eukaryota</taxon>
        <taxon>Fungi</taxon>
        <taxon>Dikarya</taxon>
        <taxon>Ascomycota</taxon>
        <taxon>Pezizomycotina</taxon>
        <taxon>Lecanoromycetes</taxon>
        <taxon>OSLEUM clade</taxon>
        <taxon>Lecanoromycetidae</taxon>
        <taxon>Lecanorales</taxon>
        <taxon>Lecanorineae</taxon>
        <taxon>Cladoniaceae</taxon>
        <taxon>Cladonia</taxon>
    </lineage>
</organism>
<keyword evidence="8" id="KW-0496">Mitochondrion</keyword>
<evidence type="ECO:0000313" key="10">
    <source>
        <dbReference type="EMBL" id="KAK0512855.1"/>
    </source>
</evidence>
<dbReference type="Proteomes" id="UP001166286">
    <property type="component" value="Unassembled WGS sequence"/>
</dbReference>
<name>A0AA39R323_9LECA</name>
<keyword evidence="3 8" id="KW-0999">Mitochondrion inner membrane</keyword>
<comment type="subunit">
    <text evidence="8">Heterohexamer.</text>
</comment>
<dbReference type="Pfam" id="PF02953">
    <property type="entry name" value="zf-Tim10_DDP"/>
    <property type="match status" value="1"/>
</dbReference>
<accession>A0AA39R323</accession>
<keyword evidence="6 8" id="KW-1015">Disulfide bond</keyword>
<dbReference type="InterPro" id="IPR004217">
    <property type="entry name" value="Tim10-like"/>
</dbReference>
<dbReference type="GO" id="GO:0005743">
    <property type="term" value="C:mitochondrial inner membrane"/>
    <property type="evidence" value="ECO:0007669"/>
    <property type="project" value="UniProtKB-SubCell"/>
</dbReference>
<keyword evidence="5 8" id="KW-0811">Translocation</keyword>
<keyword evidence="8" id="KW-0813">Transport</keyword>
<dbReference type="InterPro" id="IPR035427">
    <property type="entry name" value="Tim10-like_dom_sf"/>
</dbReference>
<dbReference type="AlphaFoldDB" id="A0AA39R323"/>
<feature type="domain" description="Tim10-like" evidence="9">
    <location>
        <begin position="26"/>
        <end position="90"/>
    </location>
</feature>
<protein>
    <recommendedName>
        <fullName evidence="8">Mitochondrial import inner membrane translocase subunit</fullName>
    </recommendedName>
</protein>